<dbReference type="Proteomes" id="UP000602510">
    <property type="component" value="Unassembled WGS sequence"/>
</dbReference>
<dbReference type="SUPFAM" id="SSF51101">
    <property type="entry name" value="Mannose-binding lectins"/>
    <property type="match status" value="1"/>
</dbReference>
<feature type="signal peptide" evidence="1">
    <location>
        <begin position="1"/>
        <end position="19"/>
    </location>
</feature>
<evidence type="ECO:0000313" key="3">
    <source>
        <dbReference type="EMBL" id="KAF4039670.1"/>
    </source>
</evidence>
<dbReference type="Gene3D" id="2.100.10.30">
    <property type="entry name" value="Jacalin-like lectin domain"/>
    <property type="match status" value="1"/>
</dbReference>
<evidence type="ECO:0000259" key="2">
    <source>
        <dbReference type="Pfam" id="PF01419"/>
    </source>
</evidence>
<comment type="caution">
    <text evidence="3">The sequence shown here is derived from an EMBL/GenBank/DDBJ whole genome shotgun (WGS) entry which is preliminary data.</text>
</comment>
<feature type="domain" description="Jacalin-type lectin" evidence="2">
    <location>
        <begin position="29"/>
        <end position="127"/>
    </location>
</feature>
<evidence type="ECO:0000256" key="1">
    <source>
        <dbReference type="SAM" id="SignalP"/>
    </source>
</evidence>
<keyword evidence="1" id="KW-0732">Signal</keyword>
<sequence>MRFIFQIISALAVVTGGVAELQNGAQLGETFGGPHGDNYSDVNPIYAWTNCDVRYDSLFGSCGRYLPQRGRSRRTGNRFAPRGDGDERNTMTLGKDEHITGIETHWDKYYRHTRIMYIKFTTDAEHTIYG</sequence>
<dbReference type="AlphaFoldDB" id="A0A833T9Q1"/>
<dbReference type="EMBL" id="WSZM01000168">
    <property type="protein sequence ID" value="KAF4039670.1"/>
    <property type="molecule type" value="Genomic_DNA"/>
</dbReference>
<dbReference type="InterPro" id="IPR001229">
    <property type="entry name" value="Jacalin-like_lectin_dom"/>
</dbReference>
<accession>A0A833T9Q1</accession>
<protein>
    <submittedName>
        <fullName evidence="3">Putative jacalin-type lectin domain-containing protein</fullName>
    </submittedName>
</protein>
<keyword evidence="5" id="KW-1185">Reference proteome</keyword>
<dbReference type="GO" id="GO:0030246">
    <property type="term" value="F:carbohydrate binding"/>
    <property type="evidence" value="ECO:0007669"/>
    <property type="project" value="UniProtKB-KW"/>
</dbReference>
<evidence type="ECO:0000313" key="5">
    <source>
        <dbReference type="Proteomes" id="UP000602510"/>
    </source>
</evidence>
<gene>
    <name evidence="3" type="ORF">GN244_ATG08194</name>
    <name evidence="4" type="ORF">GN958_ATG06917</name>
</gene>
<dbReference type="EMBL" id="JAACNO010000947">
    <property type="protein sequence ID" value="KAF4143831.1"/>
    <property type="molecule type" value="Genomic_DNA"/>
</dbReference>
<dbReference type="Pfam" id="PF01419">
    <property type="entry name" value="Jacalin"/>
    <property type="match status" value="1"/>
</dbReference>
<keyword evidence="3" id="KW-0430">Lectin</keyword>
<name>A0A833T9Q1_PHYIN</name>
<evidence type="ECO:0000313" key="4">
    <source>
        <dbReference type="EMBL" id="KAF4143831.1"/>
    </source>
</evidence>
<proteinExistence type="predicted"/>
<dbReference type="InterPro" id="IPR036404">
    <property type="entry name" value="Jacalin-like_lectin_dom_sf"/>
</dbReference>
<reference evidence="3" key="1">
    <citation type="submission" date="2020-04" db="EMBL/GenBank/DDBJ databases">
        <title>Hybrid Assembly of Korean Phytophthora infestans isolates.</title>
        <authorList>
            <person name="Prokchorchik M."/>
            <person name="Lee Y."/>
            <person name="Seo J."/>
            <person name="Cho J.-H."/>
            <person name="Park Y.-E."/>
            <person name="Jang D.-C."/>
            <person name="Im J.-S."/>
            <person name="Choi J.-G."/>
            <person name="Park H.-J."/>
            <person name="Lee G.-B."/>
            <person name="Lee Y.-G."/>
            <person name="Hong S.-Y."/>
            <person name="Cho K."/>
            <person name="Sohn K.H."/>
        </authorList>
    </citation>
    <scope>NUCLEOTIDE SEQUENCE</scope>
    <source>
        <strain evidence="3">KR_1_A1</strain>
        <strain evidence="4">KR_2_A2</strain>
    </source>
</reference>
<organism evidence="3 5">
    <name type="scientific">Phytophthora infestans</name>
    <name type="common">Potato late blight agent</name>
    <name type="synonym">Botrytis infestans</name>
    <dbReference type="NCBI Taxonomy" id="4787"/>
    <lineage>
        <taxon>Eukaryota</taxon>
        <taxon>Sar</taxon>
        <taxon>Stramenopiles</taxon>
        <taxon>Oomycota</taxon>
        <taxon>Peronosporomycetes</taxon>
        <taxon>Peronosporales</taxon>
        <taxon>Peronosporaceae</taxon>
        <taxon>Phytophthora</taxon>
    </lineage>
</organism>
<feature type="chain" id="PRO_5036239755" evidence="1">
    <location>
        <begin position="20"/>
        <end position="130"/>
    </location>
</feature>
<dbReference type="Proteomes" id="UP000704712">
    <property type="component" value="Unassembled WGS sequence"/>
</dbReference>